<sequence>MLSSDGNIFGIRITFCWIRTHTKIESVMKYFFLGEFNHGPEEKDQSSEGGS</sequence>
<dbReference type="Proteomes" id="UP000058857">
    <property type="component" value="Chromosome 1"/>
</dbReference>
<protein>
    <submittedName>
        <fullName evidence="1">Uncharacterized protein</fullName>
    </submittedName>
</protein>
<organism evidence="1">
    <name type="scientific">Leptospira borgpetersenii serovar Ballum</name>
    <dbReference type="NCBI Taxonomy" id="280505"/>
    <lineage>
        <taxon>Bacteria</taxon>
        <taxon>Pseudomonadati</taxon>
        <taxon>Spirochaetota</taxon>
        <taxon>Spirochaetia</taxon>
        <taxon>Leptospirales</taxon>
        <taxon>Leptospiraceae</taxon>
        <taxon>Leptospira</taxon>
    </lineage>
</organism>
<accession>A0A0S2ILQ0</accession>
<gene>
    <name evidence="1" type="ORF">LBBP_00216</name>
</gene>
<name>A0A0S2ILQ0_LEPBO</name>
<dbReference type="EMBL" id="CP012029">
    <property type="protein sequence ID" value="ALO24583.1"/>
    <property type="molecule type" value="Genomic_DNA"/>
</dbReference>
<proteinExistence type="predicted"/>
<reference evidence="1 2" key="1">
    <citation type="journal article" date="2015" name="PLoS Negl. Trop. Dis.">
        <title>Distribution of Plasmids in Distinct Leptospira Pathogenic Species.</title>
        <authorList>
            <person name="Wang Y."/>
            <person name="Zhuang X."/>
            <person name="Zhong Y."/>
            <person name="Zhang C."/>
            <person name="Zhang Y."/>
            <person name="Zeng L."/>
            <person name="Zhu Y."/>
            <person name="He P."/>
            <person name="Dong K."/>
            <person name="Pal U."/>
            <person name="Guo X."/>
            <person name="Qin J."/>
        </authorList>
    </citation>
    <scope>NUCLEOTIDE SEQUENCE [LARGE SCALE GENOMIC DNA]</scope>
    <source>
        <strain evidence="1 2">56604</strain>
    </source>
</reference>
<evidence type="ECO:0000313" key="2">
    <source>
        <dbReference type="Proteomes" id="UP000058857"/>
    </source>
</evidence>
<dbReference type="AlphaFoldDB" id="A0A0S2ILQ0"/>
<evidence type="ECO:0000313" key="1">
    <source>
        <dbReference type="EMBL" id="ALO24583.1"/>
    </source>
</evidence>